<sequence>MNTGRKVFIPAFLSWAGSIEDPFGANDQVEGIIREIWCVAYPDIPLGPEEMDITLGVVNNLLNNWRSDIGKAGCKAVTDLWDDDPSSELSSSLEGRANLLSPLSRAFALSTSIQTSCLNIAAKQQGSREAFCSDLITKVYATHLRRIATSLMNYGPQIGALALVTAGVERGLTVFKDSGKGRGFIDGPWGKKARE</sequence>
<proteinExistence type="predicted"/>
<name>A0AAD4QPC8_9AGAM</name>
<organism evidence="1 2">
    <name type="scientific">Multifurca ochricompacta</name>
    <dbReference type="NCBI Taxonomy" id="376703"/>
    <lineage>
        <taxon>Eukaryota</taxon>
        <taxon>Fungi</taxon>
        <taxon>Dikarya</taxon>
        <taxon>Basidiomycota</taxon>
        <taxon>Agaricomycotina</taxon>
        <taxon>Agaricomycetes</taxon>
        <taxon>Russulales</taxon>
        <taxon>Russulaceae</taxon>
        <taxon>Multifurca</taxon>
    </lineage>
</organism>
<protein>
    <submittedName>
        <fullName evidence="1">Uncharacterized protein</fullName>
    </submittedName>
</protein>
<keyword evidence="2" id="KW-1185">Reference proteome</keyword>
<dbReference type="EMBL" id="WTXG01000010">
    <property type="protein sequence ID" value="KAI0302853.1"/>
    <property type="molecule type" value="Genomic_DNA"/>
</dbReference>
<comment type="caution">
    <text evidence="1">The sequence shown here is derived from an EMBL/GenBank/DDBJ whole genome shotgun (WGS) entry which is preliminary data.</text>
</comment>
<evidence type="ECO:0000313" key="2">
    <source>
        <dbReference type="Proteomes" id="UP001203297"/>
    </source>
</evidence>
<reference evidence="1" key="1">
    <citation type="journal article" date="2022" name="New Phytol.">
        <title>Evolutionary transition to the ectomycorrhizal habit in the genomes of a hyperdiverse lineage of mushroom-forming fungi.</title>
        <authorList>
            <person name="Looney B."/>
            <person name="Miyauchi S."/>
            <person name="Morin E."/>
            <person name="Drula E."/>
            <person name="Courty P.E."/>
            <person name="Kohler A."/>
            <person name="Kuo A."/>
            <person name="LaButti K."/>
            <person name="Pangilinan J."/>
            <person name="Lipzen A."/>
            <person name="Riley R."/>
            <person name="Andreopoulos W."/>
            <person name="He G."/>
            <person name="Johnson J."/>
            <person name="Nolan M."/>
            <person name="Tritt A."/>
            <person name="Barry K.W."/>
            <person name="Grigoriev I.V."/>
            <person name="Nagy L.G."/>
            <person name="Hibbett D."/>
            <person name="Henrissat B."/>
            <person name="Matheny P.B."/>
            <person name="Labbe J."/>
            <person name="Martin F.M."/>
        </authorList>
    </citation>
    <scope>NUCLEOTIDE SEQUENCE</scope>
    <source>
        <strain evidence="1">BPL690</strain>
    </source>
</reference>
<evidence type="ECO:0000313" key="1">
    <source>
        <dbReference type="EMBL" id="KAI0302853.1"/>
    </source>
</evidence>
<accession>A0AAD4QPC8</accession>
<dbReference type="AlphaFoldDB" id="A0AAD4QPC8"/>
<dbReference type="Proteomes" id="UP001203297">
    <property type="component" value="Unassembled WGS sequence"/>
</dbReference>
<gene>
    <name evidence="1" type="ORF">B0F90DRAFT_1925009</name>
</gene>